<proteinExistence type="inferred from homology"/>
<dbReference type="RefSeq" id="XP_027096512.1">
    <property type="nucleotide sequence ID" value="XM_027240711.2"/>
</dbReference>
<dbReference type="Proteomes" id="UP001652660">
    <property type="component" value="Chromosome 11c"/>
</dbReference>
<keyword evidence="3" id="KW-0677">Repeat</keyword>
<dbReference type="InterPro" id="IPR011990">
    <property type="entry name" value="TPR-like_helical_dom_sf"/>
</dbReference>
<dbReference type="GeneID" id="113716397"/>
<evidence type="ECO:0000313" key="6">
    <source>
        <dbReference type="RefSeq" id="XP_027096512.1"/>
    </source>
</evidence>
<protein>
    <recommendedName>
        <fullName evidence="2">Tetratricopeptide repeat protein 38</fullName>
    </recommendedName>
</protein>
<evidence type="ECO:0000256" key="3">
    <source>
        <dbReference type="ARBA" id="ARBA00022737"/>
    </source>
</evidence>
<dbReference type="PANTHER" id="PTHR16263:SF4">
    <property type="entry name" value="TETRATRICOPEPTIDE REPEAT PROTEIN 38"/>
    <property type="match status" value="1"/>
</dbReference>
<gene>
    <name evidence="6" type="primary">LOC113716397</name>
</gene>
<accession>A0A6P6V3P9</accession>
<evidence type="ECO:0000313" key="5">
    <source>
        <dbReference type="Proteomes" id="UP001652660"/>
    </source>
</evidence>
<keyword evidence="5" id="KW-1185">Reference proteome</keyword>
<evidence type="ECO:0000256" key="4">
    <source>
        <dbReference type="ARBA" id="ARBA00022803"/>
    </source>
</evidence>
<evidence type="ECO:0000256" key="2">
    <source>
        <dbReference type="ARBA" id="ARBA00019992"/>
    </source>
</evidence>
<dbReference type="SUPFAM" id="SSF48452">
    <property type="entry name" value="TPR-like"/>
    <property type="match status" value="1"/>
</dbReference>
<dbReference type="OrthoDB" id="1427555at2759"/>
<keyword evidence="4" id="KW-0802">TPR repeat</keyword>
<organism evidence="5 6">
    <name type="scientific">Coffea arabica</name>
    <name type="common">Arabian coffee</name>
    <dbReference type="NCBI Taxonomy" id="13443"/>
    <lineage>
        <taxon>Eukaryota</taxon>
        <taxon>Viridiplantae</taxon>
        <taxon>Streptophyta</taxon>
        <taxon>Embryophyta</taxon>
        <taxon>Tracheophyta</taxon>
        <taxon>Spermatophyta</taxon>
        <taxon>Magnoliopsida</taxon>
        <taxon>eudicotyledons</taxon>
        <taxon>Gunneridae</taxon>
        <taxon>Pentapetalae</taxon>
        <taxon>asterids</taxon>
        <taxon>lamiids</taxon>
        <taxon>Gentianales</taxon>
        <taxon>Rubiaceae</taxon>
        <taxon>Ixoroideae</taxon>
        <taxon>Gardenieae complex</taxon>
        <taxon>Bertiereae - Coffeeae clade</taxon>
        <taxon>Coffeeae</taxon>
        <taxon>Coffea</taxon>
    </lineage>
</organism>
<reference evidence="6" key="2">
    <citation type="submission" date="2025-08" db="UniProtKB">
        <authorList>
            <consortium name="RefSeq"/>
        </authorList>
    </citation>
    <scope>IDENTIFICATION</scope>
    <source>
        <tissue evidence="6">Leaves</tissue>
    </source>
</reference>
<dbReference type="PANTHER" id="PTHR16263">
    <property type="entry name" value="TETRATRICOPEPTIDE REPEAT PROTEIN 38"/>
    <property type="match status" value="1"/>
</dbReference>
<reference evidence="5" key="1">
    <citation type="journal article" date="2025" name="Foods">
        <title>Unveiling the Microbial Signatures of Arabica Coffee Cherries: Insights into Ripeness Specific Diversity, Functional Traits, and Implications for Quality and Safety.</title>
        <authorList>
            <consortium name="RefSeq"/>
            <person name="Tenea G.N."/>
            <person name="Cifuentes V."/>
            <person name="Reyes P."/>
            <person name="Cevallos-Vallejos M."/>
        </authorList>
    </citation>
    <scope>NUCLEOTIDE SEQUENCE [LARGE SCALE GENOMIC DNA]</scope>
</reference>
<sequence>MEGVKLDQWGYEVKTSSDACIAAINSYYHQVLSYGRRRDVILEAPKADPDCVLGNILAASFLCSFDPSRVPTFLDAANSCLDNASGYEKAVFDAVSYFISPDRDDDVAVDLHSTFLKDYPRDLVSLTRAQVLCFYMGRPDLSLQLVQQVLSKNEKANFIYGMLAFPLLELGRMVDAEKAAKEGFEINKEDPWTQHALCHVYQYECHFKEAVIFMEECSQSWSPLSSFMHTHNWWHVALCYLEGNSPIDKVAEVYDECIWKELERSDASPVEVYLNAVSLLLRIYVRGYIKVFEDRLKVLAKCLTNKAFWCLEWHFDVLIVWALAYTGEISKAEDLLTGLKSRLSQMSKKKQQRMQKGMLLAEALYKYGKGENEKALELLGLQFDAIDCKAIGASDEQLDVFNEIWIILLINGGETTRVLSIAATEAIEKQLKKREGAPFLWRLLEKCYHTLGRPEAANVGERASALAVAYFT</sequence>
<evidence type="ECO:0000256" key="1">
    <source>
        <dbReference type="ARBA" id="ARBA00005857"/>
    </source>
</evidence>
<name>A0A6P6V3P9_COFAR</name>
<dbReference type="Gene3D" id="1.25.40.10">
    <property type="entry name" value="Tetratricopeptide repeat domain"/>
    <property type="match status" value="1"/>
</dbReference>
<dbReference type="AlphaFoldDB" id="A0A6P6V3P9"/>
<dbReference type="CDD" id="cd05804">
    <property type="entry name" value="StaR_like"/>
    <property type="match status" value="1"/>
</dbReference>
<comment type="similarity">
    <text evidence="1">Belongs to the TTC38 family.</text>
</comment>
<dbReference type="InterPro" id="IPR033891">
    <property type="entry name" value="TTC38"/>
</dbReference>